<keyword evidence="2" id="KW-1185">Reference proteome</keyword>
<evidence type="ECO:0000313" key="2">
    <source>
        <dbReference type="Proteomes" id="UP000605970"/>
    </source>
</evidence>
<dbReference type="OrthoDB" id="10250730at2759"/>
<name>A0A8S9ZNT0_9BILA</name>
<gene>
    <name evidence="1" type="ORF">Mgra_00005690</name>
</gene>
<comment type="caution">
    <text evidence="1">The sequence shown here is derived from an EMBL/GenBank/DDBJ whole genome shotgun (WGS) entry which is preliminary data.</text>
</comment>
<accession>A0A8S9ZNT0</accession>
<reference evidence="1" key="1">
    <citation type="journal article" date="2020" name="Ecol. Evol.">
        <title>Genome structure and content of the rice root-knot nematode (Meloidogyne graminicola).</title>
        <authorList>
            <person name="Phan N.T."/>
            <person name="Danchin E.G.J."/>
            <person name="Klopp C."/>
            <person name="Perfus-Barbeoch L."/>
            <person name="Kozlowski D.K."/>
            <person name="Koutsovoulos G.D."/>
            <person name="Lopez-Roques C."/>
            <person name="Bouchez O."/>
            <person name="Zahm M."/>
            <person name="Besnard G."/>
            <person name="Bellafiore S."/>
        </authorList>
    </citation>
    <scope>NUCLEOTIDE SEQUENCE</scope>
    <source>
        <strain evidence="1">VN-18</strain>
    </source>
</reference>
<dbReference type="EMBL" id="JABEBT010000049">
    <property type="protein sequence ID" value="KAF7634945.1"/>
    <property type="molecule type" value="Genomic_DNA"/>
</dbReference>
<sequence length="116" mass="13905">MQRLNYLAKYRILSRFDYDPMRYIESLEQSGFECIKLDYEMTDKNCKFDLLSKGKQREILLIRAKKPLKLKEETLPEQIFENLEADINKTAVDNKLDDRFQSNKNLDQRENTFLST</sequence>
<dbReference type="Proteomes" id="UP000605970">
    <property type="component" value="Unassembled WGS sequence"/>
</dbReference>
<protein>
    <submittedName>
        <fullName evidence="1">Methyltransf_25 domain-containing protein</fullName>
    </submittedName>
</protein>
<dbReference type="AlphaFoldDB" id="A0A8S9ZNT0"/>
<organism evidence="1 2">
    <name type="scientific">Meloidogyne graminicola</name>
    <dbReference type="NCBI Taxonomy" id="189291"/>
    <lineage>
        <taxon>Eukaryota</taxon>
        <taxon>Metazoa</taxon>
        <taxon>Ecdysozoa</taxon>
        <taxon>Nematoda</taxon>
        <taxon>Chromadorea</taxon>
        <taxon>Rhabditida</taxon>
        <taxon>Tylenchina</taxon>
        <taxon>Tylenchomorpha</taxon>
        <taxon>Tylenchoidea</taxon>
        <taxon>Meloidogynidae</taxon>
        <taxon>Meloidogyninae</taxon>
        <taxon>Meloidogyne</taxon>
    </lineage>
</organism>
<evidence type="ECO:0000313" key="1">
    <source>
        <dbReference type="EMBL" id="KAF7634945.1"/>
    </source>
</evidence>
<proteinExistence type="predicted"/>